<gene>
    <name evidence="2" type="ORF">HAX54_051378</name>
</gene>
<feature type="region of interest" description="Disordered" evidence="1">
    <location>
        <begin position="146"/>
        <end position="178"/>
    </location>
</feature>
<evidence type="ECO:0000256" key="1">
    <source>
        <dbReference type="SAM" id="MobiDB-lite"/>
    </source>
</evidence>
<proteinExistence type="predicted"/>
<protein>
    <submittedName>
        <fullName evidence="2">Uncharacterized protein</fullName>
    </submittedName>
</protein>
<organism evidence="2 3">
    <name type="scientific">Datura stramonium</name>
    <name type="common">Jimsonweed</name>
    <name type="synonym">Common thornapple</name>
    <dbReference type="NCBI Taxonomy" id="4076"/>
    <lineage>
        <taxon>Eukaryota</taxon>
        <taxon>Viridiplantae</taxon>
        <taxon>Streptophyta</taxon>
        <taxon>Embryophyta</taxon>
        <taxon>Tracheophyta</taxon>
        <taxon>Spermatophyta</taxon>
        <taxon>Magnoliopsida</taxon>
        <taxon>eudicotyledons</taxon>
        <taxon>Gunneridae</taxon>
        <taxon>Pentapetalae</taxon>
        <taxon>asterids</taxon>
        <taxon>lamiids</taxon>
        <taxon>Solanales</taxon>
        <taxon>Solanaceae</taxon>
        <taxon>Solanoideae</taxon>
        <taxon>Datureae</taxon>
        <taxon>Datura</taxon>
    </lineage>
</organism>
<evidence type="ECO:0000313" key="2">
    <source>
        <dbReference type="EMBL" id="MCE3051998.1"/>
    </source>
</evidence>
<dbReference type="Proteomes" id="UP000823775">
    <property type="component" value="Unassembled WGS sequence"/>
</dbReference>
<keyword evidence="3" id="KW-1185">Reference proteome</keyword>
<reference evidence="2 3" key="1">
    <citation type="journal article" date="2021" name="BMC Genomics">
        <title>Datura genome reveals duplications of psychoactive alkaloid biosynthetic genes and high mutation rate following tissue culture.</title>
        <authorList>
            <person name="Rajewski A."/>
            <person name="Carter-House D."/>
            <person name="Stajich J."/>
            <person name="Litt A."/>
        </authorList>
    </citation>
    <scope>NUCLEOTIDE SEQUENCE [LARGE SCALE GENOMIC DNA]</scope>
    <source>
        <strain evidence="2">AR-01</strain>
    </source>
</reference>
<evidence type="ECO:0000313" key="3">
    <source>
        <dbReference type="Proteomes" id="UP000823775"/>
    </source>
</evidence>
<sequence length="201" mass="22833">MLCEEFQSMFHKDIETQRPLSIRNLMEELRILIPGSFTHIGSGRKLAKPNLAFGSGKIQNFCNPPSKFPDPVKEGNVYRRTPLRSCTIQEKEKGVGRQSKRQMGKVRNTIKRRSRPIWSLAIHIPRPGKGNLIEILSGYGYKRVGPPRSHKCHPNYPTSTSSHDASVELSLPRLDGGSKTKADALEKILRRLRWSTHKGKR</sequence>
<accession>A0ABS8WME2</accession>
<dbReference type="EMBL" id="JACEIK010009139">
    <property type="protein sequence ID" value="MCE3051998.1"/>
    <property type="molecule type" value="Genomic_DNA"/>
</dbReference>
<comment type="caution">
    <text evidence="2">The sequence shown here is derived from an EMBL/GenBank/DDBJ whole genome shotgun (WGS) entry which is preliminary data.</text>
</comment>
<name>A0ABS8WME2_DATST</name>